<evidence type="ECO:0000256" key="1">
    <source>
        <dbReference type="ARBA" id="ARBA00000083"/>
    </source>
</evidence>
<dbReference type="NCBIfam" id="NF007956">
    <property type="entry name" value="PRK10675.1"/>
    <property type="match status" value="1"/>
</dbReference>
<dbReference type="SUPFAM" id="SSF51735">
    <property type="entry name" value="NAD(P)-binding Rossmann-fold domains"/>
    <property type="match status" value="1"/>
</dbReference>
<evidence type="ECO:0000256" key="3">
    <source>
        <dbReference type="ARBA" id="ARBA00004947"/>
    </source>
</evidence>
<gene>
    <name evidence="12" type="ORF">HNR10_004101</name>
</gene>
<sequence>MNVLLTGGAGYIGSHTAVELLDAGHGVVVVDTLVNSHEESLRRVERITGRSVAFHPADCTDADALRRVFAEHDVDAVIHMAGLKAVGESARQPLRYYRNNLDALLSLAEVMDEFDVRDLVLSSSATVYGNPERVPIAEDAALASANPYGATKLFAEQILRDLAAADERWRITALRYFNPIGAHPSGLIGEDPQGVPNNLFPYIAQVASGRRERLQVFGDDYDTADGTGVRDYLHVVDLARGHLAAVTHLADATGFRAYNLGTGKGVSVLEGVRAFERASGRPVPYEVVERRPGDIAVCYADPSAAARDLDWKAVRGVDEACADAWRWQSANPDGFARG</sequence>
<dbReference type="Proteomes" id="UP000572051">
    <property type="component" value="Unassembled WGS sequence"/>
</dbReference>
<evidence type="ECO:0000256" key="7">
    <source>
        <dbReference type="ARBA" id="ARBA00023027"/>
    </source>
</evidence>
<organism evidence="12 13">
    <name type="scientific">Nocardiopsis aegyptia</name>
    <dbReference type="NCBI Taxonomy" id="220378"/>
    <lineage>
        <taxon>Bacteria</taxon>
        <taxon>Bacillati</taxon>
        <taxon>Actinomycetota</taxon>
        <taxon>Actinomycetes</taxon>
        <taxon>Streptosporangiales</taxon>
        <taxon>Nocardiopsidaceae</taxon>
        <taxon>Nocardiopsis</taxon>
    </lineage>
</organism>
<evidence type="ECO:0000313" key="12">
    <source>
        <dbReference type="EMBL" id="NYJ36220.1"/>
    </source>
</evidence>
<comment type="cofactor">
    <cofactor evidence="2 10">
        <name>NAD(+)</name>
        <dbReference type="ChEBI" id="CHEBI:57540"/>
    </cofactor>
</comment>
<keyword evidence="13" id="KW-1185">Reference proteome</keyword>
<evidence type="ECO:0000256" key="6">
    <source>
        <dbReference type="ARBA" id="ARBA00018569"/>
    </source>
</evidence>
<comment type="catalytic activity">
    <reaction evidence="1 10">
        <text>UDP-alpha-D-glucose = UDP-alpha-D-galactose</text>
        <dbReference type="Rhea" id="RHEA:22168"/>
        <dbReference type="ChEBI" id="CHEBI:58885"/>
        <dbReference type="ChEBI" id="CHEBI:66914"/>
        <dbReference type="EC" id="5.1.3.2"/>
    </reaction>
</comment>
<dbReference type="InterPro" id="IPR036291">
    <property type="entry name" value="NAD(P)-bd_dom_sf"/>
</dbReference>
<dbReference type="PANTHER" id="PTHR43725">
    <property type="entry name" value="UDP-GLUCOSE 4-EPIMERASE"/>
    <property type="match status" value="1"/>
</dbReference>
<dbReference type="CDD" id="cd05247">
    <property type="entry name" value="UDP_G4E_1_SDR_e"/>
    <property type="match status" value="1"/>
</dbReference>
<keyword evidence="9 10" id="KW-0413">Isomerase</keyword>
<dbReference type="GO" id="GO:0005829">
    <property type="term" value="C:cytosol"/>
    <property type="evidence" value="ECO:0007669"/>
    <property type="project" value="TreeGrafter"/>
</dbReference>
<keyword evidence="7 10" id="KW-0520">NAD</keyword>
<dbReference type="AlphaFoldDB" id="A0A7Z0ERX1"/>
<dbReference type="GO" id="GO:0003978">
    <property type="term" value="F:UDP-glucose 4-epimerase activity"/>
    <property type="evidence" value="ECO:0007669"/>
    <property type="project" value="UniProtKB-UniRule"/>
</dbReference>
<dbReference type="PANTHER" id="PTHR43725:SF47">
    <property type="entry name" value="UDP-GLUCOSE 4-EPIMERASE"/>
    <property type="match status" value="1"/>
</dbReference>
<evidence type="ECO:0000256" key="8">
    <source>
        <dbReference type="ARBA" id="ARBA00023144"/>
    </source>
</evidence>
<reference evidence="12 13" key="1">
    <citation type="submission" date="2020-07" db="EMBL/GenBank/DDBJ databases">
        <title>Sequencing the genomes of 1000 actinobacteria strains.</title>
        <authorList>
            <person name="Klenk H.-P."/>
        </authorList>
    </citation>
    <scope>NUCLEOTIDE SEQUENCE [LARGE SCALE GENOMIC DNA]</scope>
    <source>
        <strain evidence="12 13">DSM 44442</strain>
    </source>
</reference>
<dbReference type="InterPro" id="IPR005886">
    <property type="entry name" value="UDP_G4E"/>
</dbReference>
<feature type="domain" description="NAD-dependent epimerase/dehydratase" evidence="11">
    <location>
        <begin position="3"/>
        <end position="261"/>
    </location>
</feature>
<comment type="subunit">
    <text evidence="10">Homodimer.</text>
</comment>
<dbReference type="RefSeq" id="WP_179825979.1">
    <property type="nucleotide sequence ID" value="NZ_JACCFS010000001.1"/>
</dbReference>
<evidence type="ECO:0000256" key="4">
    <source>
        <dbReference type="ARBA" id="ARBA00007637"/>
    </source>
</evidence>
<dbReference type="Gene3D" id="3.40.50.720">
    <property type="entry name" value="NAD(P)-binding Rossmann-like Domain"/>
    <property type="match status" value="1"/>
</dbReference>
<dbReference type="Pfam" id="PF01370">
    <property type="entry name" value="Epimerase"/>
    <property type="match status" value="1"/>
</dbReference>
<dbReference type="UniPathway" id="UPA00214"/>
<dbReference type="EMBL" id="JACCFS010000001">
    <property type="protein sequence ID" value="NYJ36220.1"/>
    <property type="molecule type" value="Genomic_DNA"/>
</dbReference>
<dbReference type="GO" id="GO:0006012">
    <property type="term" value="P:galactose metabolic process"/>
    <property type="evidence" value="ECO:0007669"/>
    <property type="project" value="UniProtKB-UniPathway"/>
</dbReference>
<evidence type="ECO:0000256" key="5">
    <source>
        <dbReference type="ARBA" id="ARBA00013189"/>
    </source>
</evidence>
<keyword evidence="10" id="KW-0119">Carbohydrate metabolism</keyword>
<comment type="caution">
    <text evidence="12">The sequence shown here is derived from an EMBL/GenBank/DDBJ whole genome shotgun (WGS) entry which is preliminary data.</text>
</comment>
<dbReference type="PRINTS" id="PR01713">
    <property type="entry name" value="NUCEPIMERASE"/>
</dbReference>
<evidence type="ECO:0000259" key="11">
    <source>
        <dbReference type="Pfam" id="PF01370"/>
    </source>
</evidence>
<dbReference type="Gene3D" id="3.90.25.10">
    <property type="entry name" value="UDP-galactose 4-epimerase, domain 1"/>
    <property type="match status" value="1"/>
</dbReference>
<keyword evidence="8" id="KW-0299">Galactose metabolism</keyword>
<dbReference type="InterPro" id="IPR001509">
    <property type="entry name" value="Epimerase_deHydtase"/>
</dbReference>
<comment type="pathway">
    <text evidence="3 10">Carbohydrate metabolism; galactose metabolism.</text>
</comment>
<evidence type="ECO:0000256" key="10">
    <source>
        <dbReference type="RuleBase" id="RU366046"/>
    </source>
</evidence>
<name>A0A7Z0ERX1_9ACTN</name>
<protein>
    <recommendedName>
        <fullName evidence="6 10">UDP-glucose 4-epimerase</fullName>
        <ecNumber evidence="5 10">5.1.3.2</ecNumber>
    </recommendedName>
</protein>
<dbReference type="EC" id="5.1.3.2" evidence="5 10"/>
<accession>A0A7Z0ERX1</accession>
<proteinExistence type="inferred from homology"/>
<evidence type="ECO:0000256" key="9">
    <source>
        <dbReference type="ARBA" id="ARBA00023235"/>
    </source>
</evidence>
<dbReference type="NCBIfam" id="TIGR01179">
    <property type="entry name" value="galE"/>
    <property type="match status" value="1"/>
</dbReference>
<comment type="similarity">
    <text evidence="4 10">Belongs to the NAD(P)-dependent epimerase/dehydratase family.</text>
</comment>
<evidence type="ECO:0000256" key="2">
    <source>
        <dbReference type="ARBA" id="ARBA00001911"/>
    </source>
</evidence>
<evidence type="ECO:0000313" key="13">
    <source>
        <dbReference type="Proteomes" id="UP000572051"/>
    </source>
</evidence>